<evidence type="ECO:0000256" key="4">
    <source>
        <dbReference type="ARBA" id="ARBA00022699"/>
    </source>
</evidence>
<protein>
    <submittedName>
        <fullName evidence="8">Delta-ctenitoxin-Pn2c</fullName>
    </submittedName>
</protein>
<feature type="chain" id="PRO_5026948017" evidence="7">
    <location>
        <begin position="17"/>
        <end position="82"/>
    </location>
</feature>
<dbReference type="AlphaFoldDB" id="A0A6M5WQU6"/>
<dbReference type="GO" id="GO:0005576">
    <property type="term" value="C:extracellular region"/>
    <property type="evidence" value="ECO:0007669"/>
    <property type="project" value="UniProtKB-SubCell"/>
</dbReference>
<keyword evidence="3" id="KW-0800">Toxin</keyword>
<dbReference type="InterPro" id="IPR035285">
    <property type="entry name" value="CNTX"/>
</dbReference>
<evidence type="ECO:0000256" key="2">
    <source>
        <dbReference type="ARBA" id="ARBA00022525"/>
    </source>
</evidence>
<evidence type="ECO:0000256" key="7">
    <source>
        <dbReference type="SAM" id="SignalP"/>
    </source>
</evidence>
<feature type="signal peptide" evidence="7">
    <location>
        <begin position="1"/>
        <end position="16"/>
    </location>
</feature>
<dbReference type="Pfam" id="PF17492">
    <property type="entry name" value="D_CNTX"/>
    <property type="match status" value="1"/>
</dbReference>
<evidence type="ECO:0000256" key="5">
    <source>
        <dbReference type="ARBA" id="ARBA00022854"/>
    </source>
</evidence>
<reference evidence="8" key="1">
    <citation type="journal article" date="2020" name="J. Venom. Anim. Toxins Incl. Trop. Dis.">
        <title>Gene sequence analysis of toxins from the spider Phoneutria nigriventer revealed an intronless feature.</title>
        <authorList>
            <person name="Paiva A.L.B."/>
            <person name="Matavel A."/>
            <person name="Silva B.C.S."/>
            <person name="Guerra-Duarte C."/>
            <person name="Diniz M.R.V."/>
        </authorList>
    </citation>
    <scope>NUCLEOTIDE SEQUENCE</scope>
</reference>
<name>A0A6M5WQU6_PHONI</name>
<dbReference type="EMBL" id="MN851276">
    <property type="protein sequence ID" value="QJW70915.1"/>
    <property type="molecule type" value="Genomic_DNA"/>
</dbReference>
<dbReference type="GO" id="GO:0090729">
    <property type="term" value="F:toxin activity"/>
    <property type="evidence" value="ECO:0007669"/>
    <property type="project" value="UniProtKB-KW"/>
</dbReference>
<keyword evidence="5" id="KW-0960">Knottin</keyword>
<proteinExistence type="predicted"/>
<evidence type="ECO:0000313" key="8">
    <source>
        <dbReference type="EMBL" id="QJW70915.1"/>
    </source>
</evidence>
<keyword evidence="2" id="KW-0964">Secreted</keyword>
<keyword evidence="7" id="KW-0732">Signal</keyword>
<comment type="subcellular location">
    <subcellularLocation>
        <location evidence="1">Secreted</location>
    </subcellularLocation>
</comment>
<keyword evidence="4" id="KW-0528">Neurotoxin</keyword>
<gene>
    <name evidence="8" type="primary">Tx2-5</name>
</gene>
<organism evidence="8">
    <name type="scientific">Phoneutria nigriventer</name>
    <name type="common">Brazilian armed spider</name>
    <name type="synonym">Ctenus nigriventer</name>
    <dbReference type="NCBI Taxonomy" id="6918"/>
    <lineage>
        <taxon>Eukaryota</taxon>
        <taxon>Metazoa</taxon>
        <taxon>Ecdysozoa</taxon>
        <taxon>Arthropoda</taxon>
        <taxon>Chelicerata</taxon>
        <taxon>Arachnida</taxon>
        <taxon>Araneae</taxon>
        <taxon>Araneomorphae</taxon>
        <taxon>Entelegynae</taxon>
        <taxon>Lycosoidea</taxon>
        <taxon>Ctenidae</taxon>
        <taxon>Phoneutria</taxon>
    </lineage>
</organism>
<keyword evidence="6" id="KW-1015">Disulfide bond</keyword>
<accession>A0A6M5WQU6</accession>
<evidence type="ECO:0000256" key="1">
    <source>
        <dbReference type="ARBA" id="ARBA00004613"/>
    </source>
</evidence>
<evidence type="ECO:0000256" key="6">
    <source>
        <dbReference type="ARBA" id="ARBA00023157"/>
    </source>
</evidence>
<evidence type="ECO:0000256" key="3">
    <source>
        <dbReference type="ARBA" id="ARBA00022656"/>
    </source>
</evidence>
<sequence>MKVAILFLSILVLAVASESIEESRDDFAVEELERATCAGQDQTCKVTCDCCGERGECVCGGPCICRQGNFLIAWYKLASCKK</sequence>